<evidence type="ECO:0000313" key="1">
    <source>
        <dbReference type="EMBL" id="MCZ4223997.1"/>
    </source>
</evidence>
<accession>A0ABT4L0M2</accession>
<protein>
    <recommendedName>
        <fullName evidence="3">Natural product</fullName>
    </recommendedName>
</protein>
<evidence type="ECO:0008006" key="3">
    <source>
        <dbReference type="Google" id="ProtNLM"/>
    </source>
</evidence>
<dbReference type="RefSeq" id="WP_269415792.1">
    <property type="nucleotide sequence ID" value="NZ_JAPWGL010000003.1"/>
</dbReference>
<dbReference type="EMBL" id="JAPWGL010000003">
    <property type="protein sequence ID" value="MCZ4223997.1"/>
    <property type="molecule type" value="Genomic_DNA"/>
</dbReference>
<proteinExistence type="predicted"/>
<gene>
    <name evidence="1" type="ORF">O0931_11850</name>
</gene>
<name>A0ABT4L0M2_9SPHI</name>
<comment type="caution">
    <text evidence="1">The sequence shown here is derived from an EMBL/GenBank/DDBJ whole genome shotgun (WGS) entry which is preliminary data.</text>
</comment>
<reference evidence="1" key="1">
    <citation type="submission" date="2022-12" db="EMBL/GenBank/DDBJ databases">
        <title>Genome sequence of SJ11.</title>
        <authorList>
            <person name="Woo H."/>
        </authorList>
    </citation>
    <scope>NUCLEOTIDE SEQUENCE</scope>
    <source>
        <strain evidence="1">SJ11</strain>
    </source>
</reference>
<organism evidence="1 2">
    <name type="scientific">Pedobacter rhodius</name>
    <dbReference type="NCBI Taxonomy" id="3004098"/>
    <lineage>
        <taxon>Bacteria</taxon>
        <taxon>Pseudomonadati</taxon>
        <taxon>Bacteroidota</taxon>
        <taxon>Sphingobacteriia</taxon>
        <taxon>Sphingobacteriales</taxon>
        <taxon>Sphingobacteriaceae</taxon>
        <taxon>Pedobacter</taxon>
    </lineage>
</organism>
<keyword evidence="2" id="KW-1185">Reference proteome</keyword>
<sequence length="84" mass="8629">MKNTNQKSLKAITEMVLDTDGKLQGGFTVMSYEANNMILGGEGEGANNCLGGNCVQGCGTNDAKACGGTINTAPGCGVKQESYF</sequence>
<dbReference type="Proteomes" id="UP001144341">
    <property type="component" value="Unassembled WGS sequence"/>
</dbReference>
<evidence type="ECO:0000313" key="2">
    <source>
        <dbReference type="Proteomes" id="UP001144341"/>
    </source>
</evidence>